<dbReference type="InterPro" id="IPR003728">
    <property type="entry name" value="Ribosome_maturation_RimP"/>
</dbReference>
<dbReference type="NCBIfam" id="NF000932">
    <property type="entry name" value="PRK00092.2-5"/>
    <property type="match status" value="1"/>
</dbReference>
<sequence>MTAVSEDRNGDDRLIRESGIEARVAAIIIPVLGAIGYRLVRVRMTAQDGATLQIMAERPDGSMTVEDCEEVSRALSPVLDVEDPIDTAYQLEISSPGIDRPLVRITDFAAAEGHLVKIETAVLLDGRKRFRGFVVESDGETVTIEPETAEEEGDEDVLFGIPFEAIAEARLVLTDELVRDALKQDKEERRERKRNRRPSASERAAQRSAKQNATEPAGDETPGTHAEGE</sequence>
<dbReference type="SUPFAM" id="SSF75420">
    <property type="entry name" value="YhbC-like, N-terminal domain"/>
    <property type="match status" value="1"/>
</dbReference>
<dbReference type="Gene3D" id="2.30.30.180">
    <property type="entry name" value="Ribosome maturation factor RimP, C-terminal domain"/>
    <property type="match status" value="1"/>
</dbReference>
<dbReference type="SUPFAM" id="SSF74942">
    <property type="entry name" value="YhbC-like, C-terminal domain"/>
    <property type="match status" value="1"/>
</dbReference>
<keyword evidence="1 3" id="KW-0963">Cytoplasm</keyword>
<dbReference type="Proteomes" id="UP000777661">
    <property type="component" value="Unassembled WGS sequence"/>
</dbReference>
<gene>
    <name evidence="3 8" type="primary">rimP</name>
    <name evidence="8" type="ORF">KVG22_11950</name>
</gene>
<dbReference type="InterPro" id="IPR036847">
    <property type="entry name" value="RimP_C_sf"/>
</dbReference>
<evidence type="ECO:0000256" key="4">
    <source>
        <dbReference type="SAM" id="MobiDB-lite"/>
    </source>
</evidence>
<comment type="subcellular location">
    <subcellularLocation>
        <location evidence="3">Cytoplasm</location>
    </subcellularLocation>
</comment>
<evidence type="ECO:0000259" key="7">
    <source>
        <dbReference type="Pfam" id="PF17384"/>
    </source>
</evidence>
<dbReference type="Pfam" id="PF17384">
    <property type="entry name" value="DUF150_C"/>
    <property type="match status" value="1"/>
</dbReference>
<keyword evidence="5" id="KW-0812">Transmembrane</keyword>
<evidence type="ECO:0000313" key="9">
    <source>
        <dbReference type="Proteomes" id="UP000777661"/>
    </source>
</evidence>
<organism evidence="8 9">
    <name type="scientific">Nitratireductor rhodophyticola</name>
    <dbReference type="NCBI Taxonomy" id="2854036"/>
    <lineage>
        <taxon>Bacteria</taxon>
        <taxon>Pseudomonadati</taxon>
        <taxon>Pseudomonadota</taxon>
        <taxon>Alphaproteobacteria</taxon>
        <taxon>Hyphomicrobiales</taxon>
        <taxon>Phyllobacteriaceae</taxon>
        <taxon>Nitratireductor</taxon>
    </lineage>
</organism>
<evidence type="ECO:0000256" key="2">
    <source>
        <dbReference type="ARBA" id="ARBA00022517"/>
    </source>
</evidence>
<keyword evidence="5" id="KW-0472">Membrane</keyword>
<protein>
    <recommendedName>
        <fullName evidence="3">Ribosome maturation factor RimP</fullName>
    </recommendedName>
</protein>
<keyword evidence="2 3" id="KW-0690">Ribosome biogenesis</keyword>
<evidence type="ECO:0000256" key="3">
    <source>
        <dbReference type="HAMAP-Rule" id="MF_01077"/>
    </source>
</evidence>
<dbReference type="CDD" id="cd01734">
    <property type="entry name" value="YlxS_C"/>
    <property type="match status" value="1"/>
</dbReference>
<name>A0ABS7RA93_9HYPH</name>
<dbReference type="Pfam" id="PF02576">
    <property type="entry name" value="RimP_N"/>
    <property type="match status" value="1"/>
</dbReference>
<reference evidence="8 9" key="1">
    <citation type="submission" date="2021-06" db="EMBL/GenBank/DDBJ databases">
        <title>Nitratireductor porphyridii sp. nov., isolated from a small marine red alga, Porphyridium purpureum in South Korea.</title>
        <authorList>
            <person name="Kim K.H."/>
            <person name="Kristyanto S."/>
            <person name="Jeon C.O."/>
        </authorList>
    </citation>
    <scope>NUCLEOTIDE SEQUENCE [LARGE SCALE GENOMIC DNA]</scope>
    <source>
        <strain evidence="8 9">R6</strain>
    </source>
</reference>
<dbReference type="InterPro" id="IPR028998">
    <property type="entry name" value="RimP_C"/>
</dbReference>
<keyword evidence="9" id="KW-1185">Reference proteome</keyword>
<comment type="caution">
    <text evidence="8">The sequence shown here is derived from an EMBL/GenBank/DDBJ whole genome shotgun (WGS) entry which is preliminary data.</text>
</comment>
<evidence type="ECO:0000313" key="8">
    <source>
        <dbReference type="EMBL" id="MBY8917305.1"/>
    </source>
</evidence>
<dbReference type="PANTHER" id="PTHR33867">
    <property type="entry name" value="RIBOSOME MATURATION FACTOR RIMP"/>
    <property type="match status" value="1"/>
</dbReference>
<feature type="region of interest" description="Disordered" evidence="4">
    <location>
        <begin position="182"/>
        <end position="229"/>
    </location>
</feature>
<feature type="transmembrane region" description="Helical" evidence="5">
    <location>
        <begin position="20"/>
        <end position="40"/>
    </location>
</feature>
<feature type="domain" description="Ribosome maturation factor RimP C-terminal" evidence="7">
    <location>
        <begin position="102"/>
        <end position="174"/>
    </location>
</feature>
<dbReference type="RefSeq" id="WP_223004563.1">
    <property type="nucleotide sequence ID" value="NZ_JAHSQO010000003.1"/>
</dbReference>
<dbReference type="PANTHER" id="PTHR33867:SF1">
    <property type="entry name" value="RIBOSOME MATURATION FACTOR RIMP"/>
    <property type="match status" value="1"/>
</dbReference>
<comment type="function">
    <text evidence="3">Required for maturation of 30S ribosomal subunits.</text>
</comment>
<proteinExistence type="inferred from homology"/>
<evidence type="ECO:0000256" key="1">
    <source>
        <dbReference type="ARBA" id="ARBA00022490"/>
    </source>
</evidence>
<dbReference type="HAMAP" id="MF_01077">
    <property type="entry name" value="RimP"/>
    <property type="match status" value="1"/>
</dbReference>
<feature type="domain" description="Ribosome maturation factor RimP N-terminal" evidence="6">
    <location>
        <begin position="27"/>
        <end position="99"/>
    </location>
</feature>
<dbReference type="EMBL" id="JAHSQO010000003">
    <property type="protein sequence ID" value="MBY8917305.1"/>
    <property type="molecule type" value="Genomic_DNA"/>
</dbReference>
<dbReference type="Gene3D" id="3.30.300.70">
    <property type="entry name" value="RimP-like superfamily, N-terminal"/>
    <property type="match status" value="1"/>
</dbReference>
<keyword evidence="5" id="KW-1133">Transmembrane helix</keyword>
<accession>A0ABS7RA93</accession>
<evidence type="ECO:0000259" key="6">
    <source>
        <dbReference type="Pfam" id="PF02576"/>
    </source>
</evidence>
<comment type="similarity">
    <text evidence="3">Belongs to the RimP family.</text>
</comment>
<dbReference type="InterPro" id="IPR035956">
    <property type="entry name" value="RimP_N_sf"/>
</dbReference>
<dbReference type="InterPro" id="IPR028989">
    <property type="entry name" value="RimP_N"/>
</dbReference>
<evidence type="ECO:0000256" key="5">
    <source>
        <dbReference type="SAM" id="Phobius"/>
    </source>
</evidence>